<evidence type="ECO:0000313" key="1">
    <source>
        <dbReference type="EMBL" id="MBG6087272.1"/>
    </source>
</evidence>
<dbReference type="RefSeq" id="WP_197010162.1">
    <property type="nucleotide sequence ID" value="NZ_BAABES010000006.1"/>
</dbReference>
<evidence type="ECO:0000313" key="2">
    <source>
        <dbReference type="Proteomes" id="UP000614047"/>
    </source>
</evidence>
<dbReference type="Proteomes" id="UP000614047">
    <property type="component" value="Unassembled WGS sequence"/>
</dbReference>
<gene>
    <name evidence="1" type="ORF">IW256_001385</name>
</gene>
<sequence>MHDRDDDFGLTTVASGSFVQLWWKYHDSATAVIEEIAREEDPSSLQQYVHDARLLADSPLSAERLETLWRSATSGHHGTSTEGIDGRTWFRRIIEVMEPVVAAGGLTVDTADALDHRPEVIAEVVAIARRLTVRRNFFGDPVDEDELRSILVELAESGRPELALRFFVRFAVNHDSEMDADLQDAVRKAGRHFGYGEFLIERLDFLYKN</sequence>
<proteinExistence type="predicted"/>
<dbReference type="EMBL" id="JADOUA010000001">
    <property type="protein sequence ID" value="MBG6087272.1"/>
    <property type="molecule type" value="Genomic_DNA"/>
</dbReference>
<organism evidence="1 2">
    <name type="scientific">Actinomadura viridis</name>
    <dbReference type="NCBI Taxonomy" id="58110"/>
    <lineage>
        <taxon>Bacteria</taxon>
        <taxon>Bacillati</taxon>
        <taxon>Actinomycetota</taxon>
        <taxon>Actinomycetes</taxon>
        <taxon>Streptosporangiales</taxon>
        <taxon>Thermomonosporaceae</taxon>
        <taxon>Actinomadura</taxon>
    </lineage>
</organism>
<reference evidence="1" key="1">
    <citation type="submission" date="2020-11" db="EMBL/GenBank/DDBJ databases">
        <title>Sequencing the genomes of 1000 actinobacteria strains.</title>
        <authorList>
            <person name="Klenk H.-P."/>
        </authorList>
    </citation>
    <scope>NUCLEOTIDE SEQUENCE</scope>
    <source>
        <strain evidence="1">DSM 43175</strain>
    </source>
</reference>
<name>A0A931GHU0_9ACTN</name>
<accession>A0A931GHU0</accession>
<comment type="caution">
    <text evidence="1">The sequence shown here is derived from an EMBL/GenBank/DDBJ whole genome shotgun (WGS) entry which is preliminary data.</text>
</comment>
<protein>
    <submittedName>
        <fullName evidence="1">Uncharacterized protein</fullName>
    </submittedName>
</protein>
<keyword evidence="2" id="KW-1185">Reference proteome</keyword>
<dbReference type="AlphaFoldDB" id="A0A931GHU0"/>